<keyword evidence="19" id="KW-1185">Reference proteome</keyword>
<dbReference type="Pfam" id="PF04055">
    <property type="entry name" value="Radical_SAM"/>
    <property type="match status" value="1"/>
</dbReference>
<dbReference type="AlphaFoldDB" id="A0A9X1KWQ5"/>
<evidence type="ECO:0000256" key="12">
    <source>
        <dbReference type="ARBA" id="ARBA00023150"/>
    </source>
</evidence>
<dbReference type="InterPro" id="IPR000385">
    <property type="entry name" value="MoaA_NifB_PqqE_Fe-S-bd_CS"/>
</dbReference>
<keyword evidence="10" id="KW-0342">GTP-binding</keyword>
<dbReference type="PROSITE" id="PS01305">
    <property type="entry name" value="MOAA_NIFB_PQQE"/>
    <property type="match status" value="1"/>
</dbReference>
<evidence type="ECO:0000256" key="4">
    <source>
        <dbReference type="ARBA" id="ARBA00022485"/>
    </source>
</evidence>
<feature type="compositionally biased region" description="Polar residues" evidence="15">
    <location>
        <begin position="316"/>
        <end position="327"/>
    </location>
</feature>
<dbReference type="SFLD" id="SFLDG01386">
    <property type="entry name" value="main_SPASM_domain-containing"/>
    <property type="match status" value="1"/>
</dbReference>
<dbReference type="InterPro" id="IPR010505">
    <property type="entry name" value="MoaA_twitch"/>
</dbReference>
<evidence type="ECO:0000313" key="18">
    <source>
        <dbReference type="EMBL" id="MCA6073487.1"/>
    </source>
</evidence>
<dbReference type="SFLD" id="SFLDS00029">
    <property type="entry name" value="Radical_SAM"/>
    <property type="match status" value="1"/>
</dbReference>
<evidence type="ECO:0000259" key="17">
    <source>
        <dbReference type="PROSITE" id="PS51918"/>
    </source>
</evidence>
<dbReference type="Gene3D" id="3.20.20.70">
    <property type="entry name" value="Aldolase class I"/>
    <property type="match status" value="1"/>
</dbReference>
<dbReference type="GO" id="GO:0005525">
    <property type="term" value="F:GTP binding"/>
    <property type="evidence" value="ECO:0007669"/>
    <property type="project" value="UniProtKB-KW"/>
</dbReference>
<evidence type="ECO:0000256" key="6">
    <source>
        <dbReference type="ARBA" id="ARBA00022723"/>
    </source>
</evidence>
<dbReference type="CDD" id="cd01335">
    <property type="entry name" value="Radical_SAM"/>
    <property type="match status" value="1"/>
</dbReference>
<evidence type="ECO:0000256" key="1">
    <source>
        <dbReference type="ARBA" id="ARBA00001966"/>
    </source>
</evidence>
<evidence type="ECO:0000256" key="8">
    <source>
        <dbReference type="ARBA" id="ARBA00023004"/>
    </source>
</evidence>
<dbReference type="PANTHER" id="PTHR22960">
    <property type="entry name" value="MOLYBDOPTERIN COFACTOR SYNTHESIS PROTEIN A"/>
    <property type="match status" value="1"/>
</dbReference>
<comment type="subcellular location">
    <subcellularLocation>
        <location evidence="2">Membrane</location>
    </subcellularLocation>
</comment>
<keyword evidence="4" id="KW-0004">4Fe-4S</keyword>
<comment type="catalytic activity">
    <reaction evidence="14">
        <text>GTP + AH2 + S-adenosyl-L-methionine = (8S)-3',8-cyclo-7,8-dihydroguanosine 5'-triphosphate + 5'-deoxyadenosine + L-methionine + A + H(+)</text>
        <dbReference type="Rhea" id="RHEA:49576"/>
        <dbReference type="ChEBI" id="CHEBI:13193"/>
        <dbReference type="ChEBI" id="CHEBI:15378"/>
        <dbReference type="ChEBI" id="CHEBI:17319"/>
        <dbReference type="ChEBI" id="CHEBI:17499"/>
        <dbReference type="ChEBI" id="CHEBI:37565"/>
        <dbReference type="ChEBI" id="CHEBI:57844"/>
        <dbReference type="ChEBI" id="CHEBI:59789"/>
        <dbReference type="ChEBI" id="CHEBI:131766"/>
        <dbReference type="EC" id="4.1.99.22"/>
    </reaction>
</comment>
<evidence type="ECO:0000256" key="15">
    <source>
        <dbReference type="SAM" id="MobiDB-lite"/>
    </source>
</evidence>
<sequence length="327" mass="37590">MLYDNHGRKINYVRLAVTDRCNLRCYYCMPENGIVYMKRKDLLSFEEMERLMRIFSELGISKLRITGGEPFVRKGIMEFLEKMSAIPKIEQIHITTNGSFTKDYVRQLENLNVHSINLSLDSLDRQRFLDITRRDMFDTVMETFHELLKSSIRVKINMVVMEGRNIDDIRPMLELTRDHDVSVRFIEEMPFNGSGGNPTFWPMKKILDYVRQQYPDIEKLPDPEASTSQNYQIPGYTGSFGIIAAYTRTFCGTCNRIRITPQGTLKTCLYDNGGLSFRDILRSGASDEEIAQTLIKAMGRRYKDGFEAEKDRGASSPVSESMATIGG</sequence>
<dbReference type="GO" id="GO:0006777">
    <property type="term" value="P:Mo-molybdopterin cofactor biosynthetic process"/>
    <property type="evidence" value="ECO:0007669"/>
    <property type="project" value="UniProtKB-KW"/>
</dbReference>
<accession>A0A9X1KWQ5</accession>
<comment type="cofactor">
    <cofactor evidence="1">
        <name>[4Fe-4S] cluster</name>
        <dbReference type="ChEBI" id="CHEBI:49883"/>
    </cofactor>
</comment>
<dbReference type="InterPro" id="IPR006638">
    <property type="entry name" value="Elp3/MiaA/NifB-like_rSAM"/>
</dbReference>
<evidence type="ECO:0000256" key="10">
    <source>
        <dbReference type="ARBA" id="ARBA00023134"/>
    </source>
</evidence>
<comment type="caution">
    <text evidence="18">The sequence shown here is derived from an EMBL/GenBank/DDBJ whole genome shotgun (WGS) entry which is preliminary data.</text>
</comment>
<keyword evidence="9" id="KW-0411">Iron-sulfur</keyword>
<dbReference type="EC" id="4.1.99.22" evidence="3"/>
<dbReference type="InterPro" id="IPR058240">
    <property type="entry name" value="rSAM_sf"/>
</dbReference>
<evidence type="ECO:0000259" key="16">
    <source>
        <dbReference type="PROSITE" id="PS51779"/>
    </source>
</evidence>
<reference evidence="18" key="1">
    <citation type="submission" date="2021-09" db="EMBL/GenBank/DDBJ databases">
        <title>Fulvivirga sp. isolated from coastal sediment.</title>
        <authorList>
            <person name="Yu H."/>
        </authorList>
    </citation>
    <scope>NUCLEOTIDE SEQUENCE</scope>
    <source>
        <strain evidence="18">1062</strain>
    </source>
</reference>
<evidence type="ECO:0000256" key="13">
    <source>
        <dbReference type="ARBA" id="ARBA00023239"/>
    </source>
</evidence>
<dbReference type="NCBIfam" id="TIGR02666">
    <property type="entry name" value="moaA"/>
    <property type="match status" value="1"/>
</dbReference>
<dbReference type="InterPro" id="IPR034746">
    <property type="entry name" value="POTRA"/>
</dbReference>
<dbReference type="EMBL" id="JAIXNE010000001">
    <property type="protein sequence ID" value="MCA6073487.1"/>
    <property type="molecule type" value="Genomic_DNA"/>
</dbReference>
<dbReference type="InterPro" id="IPR013785">
    <property type="entry name" value="Aldolase_TIM"/>
</dbReference>
<dbReference type="SUPFAM" id="SSF102114">
    <property type="entry name" value="Radical SAM enzymes"/>
    <property type="match status" value="1"/>
</dbReference>
<dbReference type="Proteomes" id="UP001139409">
    <property type="component" value="Unassembled WGS sequence"/>
</dbReference>
<dbReference type="SFLD" id="SFLDG01067">
    <property type="entry name" value="SPASM/twitch_domain_containing"/>
    <property type="match status" value="1"/>
</dbReference>
<dbReference type="SMART" id="SM00729">
    <property type="entry name" value="Elp3"/>
    <property type="match status" value="1"/>
</dbReference>
<evidence type="ECO:0000256" key="14">
    <source>
        <dbReference type="ARBA" id="ARBA00048697"/>
    </source>
</evidence>
<dbReference type="InterPro" id="IPR040064">
    <property type="entry name" value="MoaA-like"/>
</dbReference>
<keyword evidence="13 18" id="KW-0456">Lyase</keyword>
<dbReference type="InterPro" id="IPR050105">
    <property type="entry name" value="MoCo_biosynth_MoaA/MoaC"/>
</dbReference>
<evidence type="ECO:0000256" key="11">
    <source>
        <dbReference type="ARBA" id="ARBA00023136"/>
    </source>
</evidence>
<dbReference type="GO" id="GO:0061799">
    <property type="term" value="F:cyclic pyranopterin monophosphate synthase activity"/>
    <property type="evidence" value="ECO:0007669"/>
    <property type="project" value="TreeGrafter"/>
</dbReference>
<dbReference type="GO" id="GO:0016020">
    <property type="term" value="C:membrane"/>
    <property type="evidence" value="ECO:0007669"/>
    <property type="project" value="UniProtKB-SubCell"/>
</dbReference>
<evidence type="ECO:0000256" key="5">
    <source>
        <dbReference type="ARBA" id="ARBA00022691"/>
    </source>
</evidence>
<organism evidence="18 19">
    <name type="scientific">Fulvivirga sedimenti</name>
    <dbReference type="NCBI Taxonomy" id="2879465"/>
    <lineage>
        <taxon>Bacteria</taxon>
        <taxon>Pseudomonadati</taxon>
        <taxon>Bacteroidota</taxon>
        <taxon>Cytophagia</taxon>
        <taxon>Cytophagales</taxon>
        <taxon>Fulvivirgaceae</taxon>
        <taxon>Fulvivirga</taxon>
    </lineage>
</organism>
<feature type="domain" description="Radical SAM core" evidence="17">
    <location>
        <begin position="5"/>
        <end position="222"/>
    </location>
</feature>
<evidence type="ECO:0000256" key="2">
    <source>
        <dbReference type="ARBA" id="ARBA00004370"/>
    </source>
</evidence>
<dbReference type="Pfam" id="PF06463">
    <property type="entry name" value="Mob_synth_C"/>
    <property type="match status" value="1"/>
</dbReference>
<dbReference type="PROSITE" id="PS51779">
    <property type="entry name" value="POTRA"/>
    <property type="match status" value="1"/>
</dbReference>
<proteinExistence type="predicted"/>
<keyword evidence="11" id="KW-0472">Membrane</keyword>
<dbReference type="CDD" id="cd21117">
    <property type="entry name" value="Twitch_MoaA"/>
    <property type="match status" value="1"/>
</dbReference>
<keyword evidence="6" id="KW-0479">Metal-binding</keyword>
<dbReference type="GO" id="GO:0046872">
    <property type="term" value="F:metal ion binding"/>
    <property type="evidence" value="ECO:0007669"/>
    <property type="project" value="UniProtKB-KW"/>
</dbReference>
<keyword evidence="8" id="KW-0408">Iron</keyword>
<dbReference type="GO" id="GO:0061798">
    <property type="term" value="F:GTP 3',8'-cyclase activity"/>
    <property type="evidence" value="ECO:0007669"/>
    <property type="project" value="UniProtKB-EC"/>
</dbReference>
<dbReference type="SFLD" id="SFLDG01383">
    <property type="entry name" value="cyclic_pyranopterin_phosphate"/>
    <property type="match status" value="1"/>
</dbReference>
<dbReference type="PANTHER" id="PTHR22960:SF0">
    <property type="entry name" value="MOLYBDENUM COFACTOR BIOSYNTHESIS PROTEIN 1"/>
    <property type="match status" value="1"/>
</dbReference>
<evidence type="ECO:0000256" key="3">
    <source>
        <dbReference type="ARBA" id="ARBA00012167"/>
    </source>
</evidence>
<gene>
    <name evidence="18" type="primary">moaA</name>
    <name evidence="18" type="ORF">LDX50_01350</name>
</gene>
<feature type="region of interest" description="Disordered" evidence="15">
    <location>
        <begin position="307"/>
        <end position="327"/>
    </location>
</feature>
<dbReference type="RefSeq" id="WP_225696603.1">
    <property type="nucleotide sequence ID" value="NZ_JAIXNE010000001.1"/>
</dbReference>
<name>A0A9X1KWQ5_9BACT</name>
<keyword evidence="12" id="KW-0501">Molybdenum cofactor biosynthesis</keyword>
<protein>
    <recommendedName>
        <fullName evidence="3">GTP 3',8-cyclase</fullName>
        <ecNumber evidence="3">4.1.99.22</ecNumber>
    </recommendedName>
</protein>
<evidence type="ECO:0000256" key="9">
    <source>
        <dbReference type="ARBA" id="ARBA00023014"/>
    </source>
</evidence>
<dbReference type="PROSITE" id="PS51918">
    <property type="entry name" value="RADICAL_SAM"/>
    <property type="match status" value="1"/>
</dbReference>
<dbReference type="InterPro" id="IPR013483">
    <property type="entry name" value="MoaA"/>
</dbReference>
<evidence type="ECO:0000256" key="7">
    <source>
        <dbReference type="ARBA" id="ARBA00022741"/>
    </source>
</evidence>
<feature type="domain" description="POTRA" evidence="16">
    <location>
        <begin position="87"/>
        <end position="163"/>
    </location>
</feature>
<evidence type="ECO:0000313" key="19">
    <source>
        <dbReference type="Proteomes" id="UP001139409"/>
    </source>
</evidence>
<dbReference type="GO" id="GO:0051539">
    <property type="term" value="F:4 iron, 4 sulfur cluster binding"/>
    <property type="evidence" value="ECO:0007669"/>
    <property type="project" value="UniProtKB-KW"/>
</dbReference>
<keyword evidence="5" id="KW-0949">S-adenosyl-L-methionine</keyword>
<dbReference type="InterPro" id="IPR007197">
    <property type="entry name" value="rSAM"/>
</dbReference>
<keyword evidence="7" id="KW-0547">Nucleotide-binding</keyword>